<feature type="compositionally biased region" description="Low complexity" evidence="1">
    <location>
        <begin position="56"/>
        <end position="71"/>
    </location>
</feature>
<sequence length="370" mass="40435">MAFLRLRGGHCAELQRSNMKGYIMVSTHTFRCWTLAVIALSGTCLLTSCSDDSPSASAPTATQAAAPATPDYVQPNASPSQLEKMAVSCQTNNANLPCAEANWTQYIKLRPTDTKAIANLGFVLNEEDKDQQAIDQFEKDISMGEGTYDIFAYYADSLAKVGRTDEAIDWSYKTLKIVPSLVDVRGKLSKLLITKKRNYEALALLAEFDQYLDTKGQQPYFIGDRMAIESALHNGMAKSDEAKGIRMEKLDGTFYAPVSVGESGTRAFVVDTGATDVLLNDDFLVASKAPYKIVRAHVLARLADGREVDAKEVMIDHMLVGPIELDNVKAMSCGKCELLLGENALSKFNMNMTQVQGVDVATLTPNTSLR</sequence>
<organism evidence="2 3">
    <name type="scientific">Dyella dinghuensis</name>
    <dbReference type="NCBI Taxonomy" id="1920169"/>
    <lineage>
        <taxon>Bacteria</taxon>
        <taxon>Pseudomonadati</taxon>
        <taxon>Pseudomonadota</taxon>
        <taxon>Gammaproteobacteria</taxon>
        <taxon>Lysobacterales</taxon>
        <taxon>Rhodanobacteraceae</taxon>
        <taxon>Dyella</taxon>
    </lineage>
</organism>
<evidence type="ECO:0000313" key="2">
    <source>
        <dbReference type="EMBL" id="RUL64209.1"/>
    </source>
</evidence>
<dbReference type="Gene3D" id="1.25.40.10">
    <property type="entry name" value="Tetratricopeptide repeat domain"/>
    <property type="match status" value="1"/>
</dbReference>
<gene>
    <name evidence="2" type="ORF">EKH79_09150</name>
</gene>
<feature type="region of interest" description="Disordered" evidence="1">
    <location>
        <begin position="56"/>
        <end position="77"/>
    </location>
</feature>
<dbReference type="Gene3D" id="2.40.70.10">
    <property type="entry name" value="Acid Proteases"/>
    <property type="match status" value="1"/>
</dbReference>
<evidence type="ECO:0000256" key="1">
    <source>
        <dbReference type="SAM" id="MobiDB-lite"/>
    </source>
</evidence>
<accession>A0A3S0REE6</accession>
<dbReference type="SUPFAM" id="SSF50630">
    <property type="entry name" value="Acid proteases"/>
    <property type="match status" value="1"/>
</dbReference>
<dbReference type="EMBL" id="RYZR01000005">
    <property type="protein sequence ID" value="RUL64209.1"/>
    <property type="molecule type" value="Genomic_DNA"/>
</dbReference>
<keyword evidence="3" id="KW-1185">Reference proteome</keyword>
<name>A0A3S0REE6_9GAMM</name>
<comment type="caution">
    <text evidence="2">The sequence shown here is derived from an EMBL/GenBank/DDBJ whole genome shotgun (WGS) entry which is preliminary data.</text>
</comment>
<reference evidence="2 3" key="1">
    <citation type="submission" date="2018-12" db="EMBL/GenBank/DDBJ databases">
        <title>Dyella dinghuensis sp. nov. DHOA06 and Dyella choica sp. nov. 4M-K27, isolated from forest soil.</title>
        <authorList>
            <person name="Qiu L.-H."/>
            <person name="Gao Z.-H."/>
        </authorList>
    </citation>
    <scope>NUCLEOTIDE SEQUENCE [LARGE SCALE GENOMIC DNA]</scope>
    <source>
        <strain evidence="2 3">DHOA06</strain>
    </source>
</reference>
<proteinExistence type="predicted"/>
<dbReference type="Pfam" id="PF13975">
    <property type="entry name" value="gag-asp_proteas"/>
    <property type="match status" value="1"/>
</dbReference>
<dbReference type="Proteomes" id="UP000267077">
    <property type="component" value="Unassembled WGS sequence"/>
</dbReference>
<dbReference type="CDD" id="cd05483">
    <property type="entry name" value="retropepsin_like_bacteria"/>
    <property type="match status" value="1"/>
</dbReference>
<dbReference type="InterPro" id="IPR021109">
    <property type="entry name" value="Peptidase_aspartic_dom_sf"/>
</dbReference>
<dbReference type="AlphaFoldDB" id="A0A3S0REE6"/>
<evidence type="ECO:0000313" key="3">
    <source>
        <dbReference type="Proteomes" id="UP000267077"/>
    </source>
</evidence>
<dbReference type="InterPro" id="IPR011990">
    <property type="entry name" value="TPR-like_helical_dom_sf"/>
</dbReference>
<dbReference type="SUPFAM" id="SSF48452">
    <property type="entry name" value="TPR-like"/>
    <property type="match status" value="1"/>
</dbReference>
<dbReference type="InterPro" id="IPR034122">
    <property type="entry name" value="Retropepsin-like_bacterial"/>
</dbReference>
<protein>
    <submittedName>
        <fullName evidence="2">Uncharacterized protein</fullName>
    </submittedName>
</protein>